<evidence type="ECO:0000256" key="4">
    <source>
        <dbReference type="ARBA" id="ARBA00022490"/>
    </source>
</evidence>
<keyword evidence="4" id="KW-0963">Cytoplasm</keyword>
<protein>
    <recommendedName>
        <fullName evidence="9">L antigen family member 3</fullName>
    </recommendedName>
</protein>
<evidence type="ECO:0000256" key="1">
    <source>
        <dbReference type="ARBA" id="ARBA00004123"/>
    </source>
</evidence>
<dbReference type="Pfam" id="PF09341">
    <property type="entry name" value="Pcc1"/>
    <property type="match status" value="1"/>
</dbReference>
<dbReference type="GO" id="GO:0005634">
    <property type="term" value="C:nucleus"/>
    <property type="evidence" value="ECO:0007669"/>
    <property type="project" value="UniProtKB-SubCell"/>
</dbReference>
<evidence type="ECO:0000313" key="12">
    <source>
        <dbReference type="RefSeq" id="XP_025721220.1"/>
    </source>
</evidence>
<dbReference type="RefSeq" id="XP_025721220.1">
    <property type="nucleotide sequence ID" value="XM_025865435.1"/>
</dbReference>
<feature type="compositionally biased region" description="Low complexity" evidence="10">
    <location>
        <begin position="1"/>
        <end position="18"/>
    </location>
</feature>
<keyword evidence="11" id="KW-1185">Reference proteome</keyword>
<accession>A0A3Q7PYR4</accession>
<dbReference type="GO" id="GO:0008033">
    <property type="term" value="P:tRNA processing"/>
    <property type="evidence" value="ECO:0007669"/>
    <property type="project" value="UniProtKB-KW"/>
</dbReference>
<name>A0A3Q7PYR4_CALUR</name>
<evidence type="ECO:0000256" key="2">
    <source>
        <dbReference type="ARBA" id="ARBA00004496"/>
    </source>
</evidence>
<keyword evidence="5" id="KW-0819">tRNA processing</keyword>
<proteinExistence type="inferred from homology"/>
<dbReference type="PANTHER" id="PTHR31283">
    <property type="entry name" value="EKC/KEOPS COMPLEX SUBUNIT PCC1 FAMILY MEMBER"/>
    <property type="match status" value="1"/>
</dbReference>
<dbReference type="FunFam" id="3.30.310.50:FF:000005">
    <property type="entry name" value="L antigen family member 3"/>
    <property type="match status" value="1"/>
</dbReference>
<evidence type="ECO:0000256" key="10">
    <source>
        <dbReference type="SAM" id="MobiDB-lite"/>
    </source>
</evidence>
<sequence>MEQAPHAPGPDGAAAPAAGGPGGQPLQIALTVPFPSPVEAEIAHWFLTSHAEPRGPVRQELDVNGSVLTVRLTAEDPGQLQMSITSCLDQVSRVTRTMQRVVPPFFAKPQQDKGG</sequence>
<feature type="region of interest" description="Disordered" evidence="10">
    <location>
        <begin position="1"/>
        <end position="27"/>
    </location>
</feature>
<reference evidence="13" key="2">
    <citation type="submission" date="2025-04" db="UniProtKB">
        <authorList>
            <consortium name="RefSeq"/>
        </authorList>
    </citation>
    <scope>IDENTIFICATION</scope>
    <source>
        <tissue evidence="13">Blood</tissue>
    </source>
</reference>
<comment type="subcellular location">
    <subcellularLocation>
        <location evidence="2">Cytoplasm</location>
    </subcellularLocation>
    <subcellularLocation>
        <location evidence="1">Nucleus</location>
    </subcellularLocation>
</comment>
<keyword evidence="6" id="KW-0539">Nucleus</keyword>
<organism evidence="11 13">
    <name type="scientific">Callorhinus ursinus</name>
    <name type="common">Northern fur seal</name>
    <dbReference type="NCBI Taxonomy" id="34884"/>
    <lineage>
        <taxon>Eukaryota</taxon>
        <taxon>Metazoa</taxon>
        <taxon>Chordata</taxon>
        <taxon>Craniata</taxon>
        <taxon>Vertebrata</taxon>
        <taxon>Euteleostomi</taxon>
        <taxon>Mammalia</taxon>
        <taxon>Eutheria</taxon>
        <taxon>Laurasiatheria</taxon>
        <taxon>Carnivora</taxon>
        <taxon>Caniformia</taxon>
        <taxon>Pinnipedia</taxon>
        <taxon>Otariidae</taxon>
        <taxon>Callorhinus</taxon>
    </lineage>
</organism>
<dbReference type="PANTHER" id="PTHR31283:SF4">
    <property type="entry name" value="CANCER_TESTIS ANTIGEN 1"/>
    <property type="match status" value="1"/>
</dbReference>
<dbReference type="GO" id="GO:0005737">
    <property type="term" value="C:cytoplasm"/>
    <property type="evidence" value="ECO:0007669"/>
    <property type="project" value="UniProtKB-SubCell"/>
</dbReference>
<dbReference type="Gene3D" id="3.30.310.50">
    <property type="entry name" value="Alpha-D-phosphohexomutase, C-terminal domain"/>
    <property type="match status" value="1"/>
</dbReference>
<comment type="similarity">
    <text evidence="3">Belongs to the CTAG/PCC1 family.</text>
</comment>
<evidence type="ECO:0000313" key="13">
    <source>
        <dbReference type="RefSeq" id="XP_025721226.1"/>
    </source>
</evidence>
<dbReference type="AlphaFoldDB" id="A0A3Q7PYR4"/>
<comment type="subunit">
    <text evidence="8">Component of the EKC/KEOPS complex composed of at least GON7, TP53RK, TPRKB, OSGEP and LAGE3; the whole complex dimerizes.</text>
</comment>
<evidence type="ECO:0000256" key="7">
    <source>
        <dbReference type="ARBA" id="ARBA00053047"/>
    </source>
</evidence>
<evidence type="ECO:0000256" key="9">
    <source>
        <dbReference type="ARBA" id="ARBA00076355"/>
    </source>
</evidence>
<evidence type="ECO:0000313" key="11">
    <source>
        <dbReference type="Proteomes" id="UP000286641"/>
    </source>
</evidence>
<evidence type="ECO:0000256" key="5">
    <source>
        <dbReference type="ARBA" id="ARBA00022694"/>
    </source>
</evidence>
<dbReference type="InterPro" id="IPR015419">
    <property type="entry name" value="CTAG/Pcc1"/>
</dbReference>
<dbReference type="RefSeq" id="XP_025721226.1">
    <property type="nucleotide sequence ID" value="XM_025865441.1"/>
</dbReference>
<dbReference type="GeneID" id="112818262"/>
<gene>
    <name evidence="13" type="primary">LOC112818262</name>
    <name evidence="12" type="synonym">LOC112818256</name>
</gene>
<reference key="1">
    <citation type="submission" date="2019-01" db="UniProtKB">
        <authorList>
            <consortium name="RefSeq"/>
        </authorList>
    </citation>
    <scope>IDENTIFICATION</scope>
    <source>
        <tissue evidence="12">Blood</tissue>
    </source>
</reference>
<dbReference type="GO" id="GO:0070525">
    <property type="term" value="P:tRNA threonylcarbamoyladenosine metabolic process"/>
    <property type="evidence" value="ECO:0007669"/>
    <property type="project" value="TreeGrafter"/>
</dbReference>
<evidence type="ECO:0000256" key="3">
    <source>
        <dbReference type="ARBA" id="ARBA00007073"/>
    </source>
</evidence>
<dbReference type="Proteomes" id="UP000286641">
    <property type="component" value="Unplaced"/>
</dbReference>
<comment type="function">
    <text evidence="7">Component of the EKC/KEOPS complex that is required for the formation of a threonylcarbamoyl group on adenosine at position 37 (t(6)A37) in tRNAs that read codons beginning with adenine. The complex is probably involved in the transfer of the threonylcarbamoyl moiety of threonylcarbamoyl-AMP (TC-AMP) to the N6 group of A37. LAGE3 functions as a dimerization module for the complex.</text>
</comment>
<evidence type="ECO:0000256" key="8">
    <source>
        <dbReference type="ARBA" id="ARBA00062157"/>
    </source>
</evidence>
<evidence type="ECO:0000256" key="6">
    <source>
        <dbReference type="ARBA" id="ARBA00023242"/>
    </source>
</evidence>